<evidence type="ECO:0000313" key="1">
    <source>
        <dbReference type="EMBL" id="MDP9844934.1"/>
    </source>
</evidence>
<comment type="caution">
    <text evidence="1">The sequence shown here is derived from an EMBL/GenBank/DDBJ whole genome shotgun (WGS) entry which is preliminary data.</text>
</comment>
<accession>A0ABT9QE39</accession>
<sequence>MRTGGAGLSVFSNGAAVLNDLGVSLDGAGGRFDRIDALTADGRLRLRSDMAHAAARYGFPSRSAARRKIAARSSNDSARHAGAAFSAASIAALTASAVMGGRRLGGV</sequence>
<protein>
    <submittedName>
        <fullName evidence="1">Uncharacterized protein</fullName>
    </submittedName>
</protein>
<dbReference type="EMBL" id="JAUSQU010000001">
    <property type="protein sequence ID" value="MDP9844934.1"/>
    <property type="molecule type" value="Genomic_DNA"/>
</dbReference>
<gene>
    <name evidence="1" type="ORF">J2853_004145</name>
</gene>
<dbReference type="Proteomes" id="UP001225356">
    <property type="component" value="Unassembled WGS sequence"/>
</dbReference>
<reference evidence="1 2" key="1">
    <citation type="submission" date="2023-07" db="EMBL/GenBank/DDBJ databases">
        <title>Sequencing the genomes of 1000 actinobacteria strains.</title>
        <authorList>
            <person name="Klenk H.-P."/>
        </authorList>
    </citation>
    <scope>NUCLEOTIDE SEQUENCE [LARGE SCALE GENOMIC DNA]</scope>
    <source>
        <strain evidence="1 2">DSM 46740</strain>
    </source>
</reference>
<keyword evidence="2" id="KW-1185">Reference proteome</keyword>
<name>A0ABT9QE39_9ACTN</name>
<organism evidence="1 2">
    <name type="scientific">Streptosporangium lutulentum</name>
    <dbReference type="NCBI Taxonomy" id="1461250"/>
    <lineage>
        <taxon>Bacteria</taxon>
        <taxon>Bacillati</taxon>
        <taxon>Actinomycetota</taxon>
        <taxon>Actinomycetes</taxon>
        <taxon>Streptosporangiales</taxon>
        <taxon>Streptosporangiaceae</taxon>
        <taxon>Streptosporangium</taxon>
    </lineage>
</organism>
<proteinExistence type="predicted"/>
<evidence type="ECO:0000313" key="2">
    <source>
        <dbReference type="Proteomes" id="UP001225356"/>
    </source>
</evidence>